<evidence type="ECO:0000259" key="2">
    <source>
        <dbReference type="Pfam" id="PF20269"/>
    </source>
</evidence>
<evidence type="ECO:0000256" key="1">
    <source>
        <dbReference type="SAM" id="MobiDB-lite"/>
    </source>
</evidence>
<sequence length="296" mass="32744">MATDPARTPIDQELVVHLYTALDGPQAAQGYELIRRIWERCRDELGMDQPIAGTGLPATLPPDPKSLVPGRPAAAQEHPTADFQAVVRREHDVVNLSVALAAPLGATSRRLRIGSASPPGWVEFDRWWAGLTADGTEAVLGETRVYQAKFVGTDVPPLDLAAAEVRRALPDGDNAPYWWQRGWTTEQGFAVWELSPDDSGARRRIVALASQDQDAQLSAWTWSQGQPDMPPLCRYSMHAAKLRYQARMPWTSRDTVAVLPWNRVIFRTGSPFLSGRSSEGWASPWRKPTTKGRETG</sequence>
<comment type="caution">
    <text evidence="3">The sequence shown here is derived from an EMBL/GenBank/DDBJ whole genome shotgun (WGS) entry which is preliminary data.</text>
</comment>
<dbReference type="AlphaFoldDB" id="A0A2N8TUQ6"/>
<gene>
    <name evidence="3" type="ORF">C1J00_07575</name>
</gene>
<feature type="region of interest" description="Disordered" evidence="1">
    <location>
        <begin position="274"/>
        <end position="296"/>
    </location>
</feature>
<protein>
    <recommendedName>
        <fullName evidence="2">CASPASE and TPR Repeat-Associated N-terminal domain-containing protein</fullName>
    </recommendedName>
</protein>
<evidence type="ECO:0000313" key="3">
    <source>
        <dbReference type="EMBL" id="PNG22765.1"/>
    </source>
</evidence>
<dbReference type="OrthoDB" id="4149396at2"/>
<organism evidence="3 4">
    <name type="scientific">Streptomyces cahuitamycinicus</name>
    <dbReference type="NCBI Taxonomy" id="2070367"/>
    <lineage>
        <taxon>Bacteria</taxon>
        <taxon>Bacillati</taxon>
        <taxon>Actinomycetota</taxon>
        <taxon>Actinomycetes</taxon>
        <taxon>Kitasatosporales</taxon>
        <taxon>Streptomycetaceae</taxon>
        <taxon>Streptomyces</taxon>
    </lineage>
</organism>
<evidence type="ECO:0000313" key="4">
    <source>
        <dbReference type="Proteomes" id="UP000235943"/>
    </source>
</evidence>
<dbReference type="RefSeq" id="WP_102908254.1">
    <property type="nucleotide sequence ID" value="NZ_POUC01000035.1"/>
</dbReference>
<dbReference type="Proteomes" id="UP000235943">
    <property type="component" value="Unassembled WGS sequence"/>
</dbReference>
<dbReference type="NCBIfam" id="NF038357">
    <property type="entry name" value="BN6_48550_fam"/>
    <property type="match status" value="1"/>
</dbReference>
<dbReference type="InterPro" id="IPR046922">
    <property type="entry name" value="CATRA-N"/>
</dbReference>
<reference evidence="3 4" key="1">
    <citation type="submission" date="2018-01" db="EMBL/GenBank/DDBJ databases">
        <title>Draft genome sequence of Streptomyces sp. 13K301.</title>
        <authorList>
            <person name="Sahin N."/>
            <person name="Saygin H."/>
            <person name="Ay H."/>
        </authorList>
    </citation>
    <scope>NUCLEOTIDE SEQUENCE [LARGE SCALE GENOMIC DNA]</scope>
    <source>
        <strain evidence="3 4">13K301</strain>
    </source>
</reference>
<feature type="domain" description="CASPASE and TPR Repeat-Associated N-terminal" evidence="2">
    <location>
        <begin position="13"/>
        <end position="225"/>
    </location>
</feature>
<proteinExistence type="predicted"/>
<accession>A0A2N8TUQ6</accession>
<keyword evidence="4" id="KW-1185">Reference proteome</keyword>
<name>A0A2N8TUQ6_9ACTN</name>
<dbReference type="EMBL" id="POUC01000035">
    <property type="protein sequence ID" value="PNG22765.1"/>
    <property type="molecule type" value="Genomic_DNA"/>
</dbReference>
<dbReference type="Pfam" id="PF20269">
    <property type="entry name" value="CATRA-N"/>
    <property type="match status" value="1"/>
</dbReference>